<feature type="compositionally biased region" description="Acidic residues" evidence="1">
    <location>
        <begin position="314"/>
        <end position="358"/>
    </location>
</feature>
<feature type="compositionally biased region" description="Acidic residues" evidence="1">
    <location>
        <begin position="165"/>
        <end position="174"/>
    </location>
</feature>
<evidence type="ECO:0000256" key="2">
    <source>
        <dbReference type="SAM" id="Phobius"/>
    </source>
</evidence>
<dbReference type="Proteomes" id="UP000614490">
    <property type="component" value="Unassembled WGS sequence"/>
</dbReference>
<feature type="region of interest" description="Disordered" evidence="1">
    <location>
        <begin position="107"/>
        <end position="174"/>
    </location>
</feature>
<keyword evidence="2" id="KW-0472">Membrane</keyword>
<feature type="transmembrane region" description="Helical" evidence="2">
    <location>
        <begin position="34"/>
        <end position="67"/>
    </location>
</feature>
<feature type="transmembrane region" description="Helical" evidence="2">
    <location>
        <begin position="6"/>
        <end position="22"/>
    </location>
</feature>
<protein>
    <submittedName>
        <fullName evidence="3">Uncharacterized protein</fullName>
    </submittedName>
</protein>
<dbReference type="EMBL" id="JADZSC010000001">
    <property type="protein sequence ID" value="MBH0230032.1"/>
    <property type="molecule type" value="Genomic_DNA"/>
</dbReference>
<dbReference type="RefSeq" id="WP_197316602.1">
    <property type="nucleotide sequence ID" value="NZ_JADZSC010000001.1"/>
</dbReference>
<feature type="compositionally biased region" description="Basic and acidic residues" evidence="1">
    <location>
        <begin position="296"/>
        <end position="313"/>
    </location>
</feature>
<proteinExistence type="predicted"/>
<feature type="compositionally biased region" description="Basic and acidic residues" evidence="1">
    <location>
        <begin position="154"/>
        <end position="164"/>
    </location>
</feature>
<evidence type="ECO:0000313" key="4">
    <source>
        <dbReference type="Proteomes" id="UP000614490"/>
    </source>
</evidence>
<keyword evidence="2" id="KW-0812">Transmembrane</keyword>
<feature type="region of interest" description="Disordered" evidence="1">
    <location>
        <begin position="292"/>
        <end position="358"/>
    </location>
</feature>
<dbReference type="AlphaFoldDB" id="A0A931HUN0"/>
<comment type="caution">
    <text evidence="3">The sequence shown here is derived from an EMBL/GenBank/DDBJ whole genome shotgun (WGS) entry which is preliminary data.</text>
</comment>
<accession>A0A931HUN0</accession>
<name>A0A931HUN0_9BACI</name>
<evidence type="ECO:0000256" key="1">
    <source>
        <dbReference type="SAM" id="MobiDB-lite"/>
    </source>
</evidence>
<reference evidence="3 4" key="1">
    <citation type="journal article" date="2005" name="Int. J. Syst. Evol. Microbiol.">
        <title>Halobacillus yeomjeoni sp. nov., isolated from a marine solar saltern in Korea.</title>
        <authorList>
            <person name="Yoon J.H."/>
            <person name="Kang S.J."/>
            <person name="Lee C.H."/>
            <person name="Oh H.W."/>
            <person name="Oh T.K."/>
        </authorList>
    </citation>
    <scope>NUCLEOTIDE SEQUENCE [LARGE SCALE GENOMIC DNA]</scope>
    <source>
        <strain evidence="3 4">KCTC 3957</strain>
    </source>
</reference>
<keyword evidence="2" id="KW-1133">Transmembrane helix</keyword>
<feature type="compositionally biased region" description="Acidic residues" evidence="1">
    <location>
        <begin position="275"/>
        <end position="287"/>
    </location>
</feature>
<organism evidence="3 4">
    <name type="scientific">Halobacillus yeomjeoni</name>
    <dbReference type="NCBI Taxonomy" id="311194"/>
    <lineage>
        <taxon>Bacteria</taxon>
        <taxon>Bacillati</taxon>
        <taxon>Bacillota</taxon>
        <taxon>Bacilli</taxon>
        <taxon>Bacillales</taxon>
        <taxon>Bacillaceae</taxon>
        <taxon>Halobacillus</taxon>
    </lineage>
</organism>
<evidence type="ECO:0000313" key="3">
    <source>
        <dbReference type="EMBL" id="MBH0230032.1"/>
    </source>
</evidence>
<feature type="compositionally biased region" description="Acidic residues" evidence="1">
    <location>
        <begin position="112"/>
        <end position="140"/>
    </location>
</feature>
<sequence length="521" mass="60058">MIELISWLAAISFGYLIIKYVPMKLTSKGKNILFAIGAIISSLGILATISYTLWTGLLSVLIIGLLISYMSQNRLEGIFEHDSDNSSMNVNHDSAIAMDFSGYTMDNMTTVPDEDYEQEHESDPDESEGDYLFSEDDELEESQKEVDSGYSTDVDDHPLKKEEETPYSESEEELVESRFNEASGLNLIEGEEGNDDLNPIEDTEETLFDLEREIDEELEADDTLHPSSNLEEDTENWFMEENASPSYQEGDLMDNLQEIDGLTEEELFSNRNIEDLEDMDEELEENELSLVNEELQELHNESTVEDVHDRDPSILEDEDGDDWGSEIEEKNYEEETNEDEVNVSEPLAVEEETPLVEDEESISYGFSNEDHSTLDNHSLQEEWDDLNDNSEESSENGFAASEVNEVDDNYLSEAHEKHETIADEALRKQLLDLMVEKIIFMKNEMSTRDYEVYIKEHLTENLPDLEYYTISKYLMNHYIQEGQFDVLDIFTRQLMDKMDGYPLLVEELKGYTSHFLQQSRQ</sequence>
<gene>
    <name evidence="3" type="ORF">H0267_07360</name>
</gene>
<keyword evidence="4" id="KW-1185">Reference proteome</keyword>
<feature type="region of interest" description="Disordered" evidence="1">
    <location>
        <begin position="268"/>
        <end position="287"/>
    </location>
</feature>